<evidence type="ECO:0000313" key="5">
    <source>
        <dbReference type="Proteomes" id="UP000254889"/>
    </source>
</evidence>
<accession>A0A345ZS88</accession>
<dbReference type="EMBL" id="CP031417">
    <property type="protein sequence ID" value="AXK79785.1"/>
    <property type="molecule type" value="Genomic_DNA"/>
</dbReference>
<dbReference type="OrthoDB" id="6193797at2"/>
<dbReference type="KEGG" id="ptaw:DW352_04175"/>
<dbReference type="Proteomes" id="UP000254889">
    <property type="component" value="Chromosome"/>
</dbReference>
<proteinExistence type="predicted"/>
<reference evidence="4 5" key="1">
    <citation type="submission" date="2018-07" db="EMBL/GenBank/DDBJ databases">
        <authorList>
            <person name="Quirk P.G."/>
            <person name="Krulwich T.A."/>
        </authorList>
    </citation>
    <scope>NUCLEOTIDE SEQUENCE [LARGE SCALE GENOMIC DNA]</scope>
    <source>
        <strain evidence="4 5">CC-BB4</strain>
    </source>
</reference>
<gene>
    <name evidence="4" type="ORF">DW352_04175</name>
</gene>
<organism evidence="4 5">
    <name type="scientific">Pseudolabrys taiwanensis</name>
    <dbReference type="NCBI Taxonomy" id="331696"/>
    <lineage>
        <taxon>Bacteria</taxon>
        <taxon>Pseudomonadati</taxon>
        <taxon>Pseudomonadota</taxon>
        <taxon>Alphaproteobacteria</taxon>
        <taxon>Hyphomicrobiales</taxon>
        <taxon>Xanthobacteraceae</taxon>
        <taxon>Pseudolabrys</taxon>
    </lineage>
</organism>
<dbReference type="SUPFAM" id="SSF53756">
    <property type="entry name" value="UDP-Glycosyltransferase/glycogen phosphorylase"/>
    <property type="match status" value="1"/>
</dbReference>
<evidence type="ECO:0000256" key="2">
    <source>
        <dbReference type="ARBA" id="ARBA00022803"/>
    </source>
</evidence>
<feature type="repeat" description="TPR" evidence="3">
    <location>
        <begin position="178"/>
        <end position="211"/>
    </location>
</feature>
<evidence type="ECO:0000313" key="4">
    <source>
        <dbReference type="EMBL" id="AXK79785.1"/>
    </source>
</evidence>
<keyword evidence="1" id="KW-0677">Repeat</keyword>
<dbReference type="PROSITE" id="PS50293">
    <property type="entry name" value="TPR_REGION"/>
    <property type="match status" value="1"/>
</dbReference>
<dbReference type="SUPFAM" id="SSF48452">
    <property type="entry name" value="TPR-like"/>
    <property type="match status" value="1"/>
</dbReference>
<dbReference type="AlphaFoldDB" id="A0A345ZS88"/>
<name>A0A345ZS88_9HYPH</name>
<dbReference type="Gene3D" id="1.25.40.10">
    <property type="entry name" value="Tetratricopeptide repeat domain"/>
    <property type="match status" value="3"/>
</dbReference>
<dbReference type="PANTHER" id="PTHR44858:SF1">
    <property type="entry name" value="UDP-N-ACETYLGLUCOSAMINE--PEPTIDE N-ACETYLGLUCOSAMINYLTRANSFERASE SPINDLY-RELATED"/>
    <property type="match status" value="1"/>
</dbReference>
<sequence length="558" mass="60662">MPPQPFDLGQTLQQALALHQQGKLRDAEKLYARVLKAAPGNFDALHLLGLVKAQSGQMGEAYRLMASAVRINAQSPDAWSNLANVLQSLKRHDEALEATDRALQLRPGDPSVLQQRGNILLSLARPADAIASFDAVLRANPRQGEALFNRGTAKAALGNPAEALADFDAALKLMPQHPNALYNRGNALLDLGRPADAIVAFDQALARAPQHVKALNNRGRALQALNRHAEALAAFDKAVVVDKDYADAHFNRSHALLTLGELRKGFAEYEWRWKRSGMEGAARKLGRPLWLGEYPLGGKTILLHAEQGLGDTIQFVRYAPLLAKAGAKVVLEVQPELKALLSGLEGIQACVARGETLPAFDVHCPLLSLPLAMKTDLESVPAPIPYLHANAERIERWKPRLEALPGKRVAIAWAGHTRHVNDRNRSLALEQLAPLFARDGVSFVSIQRELRDGDAEILARYGNVTHVGDALTDMADTAAIAALADLTLAVDTSVVHLAGALGRPVWIMLPFVPDWRWGLTQETSPWYPQARLFRQPALADWAQVVAAVGGALTRFAAD</sequence>
<dbReference type="InterPro" id="IPR019734">
    <property type="entry name" value="TPR_rpt"/>
</dbReference>
<dbReference type="PANTHER" id="PTHR44858">
    <property type="entry name" value="TETRATRICOPEPTIDE REPEAT PROTEIN 6"/>
    <property type="match status" value="1"/>
</dbReference>
<feature type="repeat" description="TPR" evidence="3">
    <location>
        <begin position="76"/>
        <end position="109"/>
    </location>
</feature>
<evidence type="ECO:0000256" key="1">
    <source>
        <dbReference type="ARBA" id="ARBA00022737"/>
    </source>
</evidence>
<dbReference type="Pfam" id="PF13432">
    <property type="entry name" value="TPR_16"/>
    <property type="match status" value="2"/>
</dbReference>
<feature type="repeat" description="TPR" evidence="3">
    <location>
        <begin position="144"/>
        <end position="177"/>
    </location>
</feature>
<dbReference type="InterPro" id="IPR011990">
    <property type="entry name" value="TPR-like_helical_dom_sf"/>
</dbReference>
<evidence type="ECO:0000256" key="3">
    <source>
        <dbReference type="PROSITE-ProRule" id="PRU00339"/>
    </source>
</evidence>
<protein>
    <submittedName>
        <fullName evidence="4">Tetratricopeptide repeat protein</fullName>
    </submittedName>
</protein>
<keyword evidence="5" id="KW-1185">Reference proteome</keyword>
<dbReference type="SMART" id="SM00028">
    <property type="entry name" value="TPR"/>
    <property type="match status" value="7"/>
</dbReference>
<feature type="repeat" description="TPR" evidence="3">
    <location>
        <begin position="212"/>
        <end position="245"/>
    </location>
</feature>
<dbReference type="Gene3D" id="3.40.50.2000">
    <property type="entry name" value="Glycogen Phosphorylase B"/>
    <property type="match status" value="1"/>
</dbReference>
<keyword evidence="2 3" id="KW-0802">TPR repeat</keyword>
<dbReference type="PROSITE" id="PS50005">
    <property type="entry name" value="TPR"/>
    <property type="match status" value="4"/>
</dbReference>
<dbReference type="InterPro" id="IPR050498">
    <property type="entry name" value="Ycf3"/>
</dbReference>
<dbReference type="Pfam" id="PF12895">
    <property type="entry name" value="ANAPC3"/>
    <property type="match status" value="1"/>
</dbReference>
<dbReference type="RefSeq" id="WP_115688804.1">
    <property type="nucleotide sequence ID" value="NZ_CP031417.1"/>
</dbReference>